<dbReference type="AlphaFoldDB" id="A0A6M1TV06"/>
<accession>A0A6M1TV06</accession>
<dbReference type="EMBL" id="JAALFE010000015">
    <property type="protein sequence ID" value="NGQ92218.1"/>
    <property type="molecule type" value="Genomic_DNA"/>
</dbReference>
<evidence type="ECO:0000313" key="2">
    <source>
        <dbReference type="EMBL" id="NGQ92218.1"/>
    </source>
</evidence>
<feature type="transmembrane region" description="Helical" evidence="1">
    <location>
        <begin position="89"/>
        <end position="108"/>
    </location>
</feature>
<feature type="transmembrane region" description="Helical" evidence="1">
    <location>
        <begin position="220"/>
        <end position="237"/>
    </location>
</feature>
<keyword evidence="1" id="KW-1133">Transmembrane helix</keyword>
<evidence type="ECO:0000256" key="1">
    <source>
        <dbReference type="SAM" id="Phobius"/>
    </source>
</evidence>
<feature type="transmembrane region" description="Helical" evidence="1">
    <location>
        <begin position="290"/>
        <end position="307"/>
    </location>
</feature>
<evidence type="ECO:0008006" key="4">
    <source>
        <dbReference type="Google" id="ProtNLM"/>
    </source>
</evidence>
<feature type="transmembrane region" description="Helical" evidence="1">
    <location>
        <begin position="120"/>
        <end position="136"/>
    </location>
</feature>
<organism evidence="2 3">
    <name type="scientific">Paragemmobacter kunshanensis</name>
    <dbReference type="NCBI Taxonomy" id="2583234"/>
    <lineage>
        <taxon>Bacteria</taxon>
        <taxon>Pseudomonadati</taxon>
        <taxon>Pseudomonadota</taxon>
        <taxon>Alphaproteobacteria</taxon>
        <taxon>Rhodobacterales</taxon>
        <taxon>Paracoccaceae</taxon>
        <taxon>Paragemmobacter</taxon>
    </lineage>
</organism>
<feature type="transmembrane region" description="Helical" evidence="1">
    <location>
        <begin position="319"/>
        <end position="337"/>
    </location>
</feature>
<comment type="caution">
    <text evidence="2">The sequence shown here is derived from an EMBL/GenBank/DDBJ whole genome shotgun (WGS) entry which is preliminary data.</text>
</comment>
<feature type="transmembrane region" description="Helical" evidence="1">
    <location>
        <begin position="58"/>
        <end position="77"/>
    </location>
</feature>
<feature type="transmembrane region" description="Helical" evidence="1">
    <location>
        <begin position="145"/>
        <end position="163"/>
    </location>
</feature>
<gene>
    <name evidence="2" type="ORF">G5V65_15075</name>
</gene>
<keyword evidence="1" id="KW-0472">Membrane</keyword>
<keyword evidence="1" id="KW-0812">Transmembrane</keyword>
<reference evidence="2 3" key="1">
    <citation type="submission" date="2020-02" db="EMBL/GenBank/DDBJ databases">
        <title>Rhodobacter translucens sp. nov., a novel bacterium isolated from activated sludge.</title>
        <authorList>
            <person name="Liu J."/>
        </authorList>
    </citation>
    <scope>NUCLEOTIDE SEQUENCE [LARGE SCALE GENOMIC DNA]</scope>
    <source>
        <strain evidence="2 3">HX-7-19</strain>
    </source>
</reference>
<feature type="transmembrane region" description="Helical" evidence="1">
    <location>
        <begin position="349"/>
        <end position="368"/>
    </location>
</feature>
<evidence type="ECO:0000313" key="3">
    <source>
        <dbReference type="Proteomes" id="UP000474758"/>
    </source>
</evidence>
<keyword evidence="3" id="KW-1185">Reference proteome</keyword>
<protein>
    <recommendedName>
        <fullName evidence="4">Glycosyltransferase RgtA/B/C/D-like domain-containing protein</fullName>
    </recommendedName>
</protein>
<dbReference type="Proteomes" id="UP000474758">
    <property type="component" value="Unassembled WGS sequence"/>
</dbReference>
<feature type="transmembrane region" description="Helical" evidence="1">
    <location>
        <begin position="380"/>
        <end position="400"/>
    </location>
</feature>
<feature type="transmembrane region" description="Helical" evidence="1">
    <location>
        <begin position="191"/>
        <end position="208"/>
    </location>
</feature>
<name>A0A6M1TV06_9RHOB</name>
<sequence>MSFIYAGLILGLVYRLFPIVAGQPYLSQFFMTEDGYLMLTVARNMAIGLGMSVSDGTIPTNGVQPLATFLFAVPYWLTGGDKVQSLVGIHLIAASAAVGGVFVVRALAARVLAPRDDDPVWPWLVALLWFVGPLLLDHTMNALETGIYTFVAVLALLKFAQVLEKGATVSMRDCLALGALSGITFLARNDGAFLVTAIFAVWALDSLFRQGIGIARTVGRLVPPGVLSLLIAAPWLINNKVNFGSIVPISGWSQAFGATFGQNLHLIPIKLFEHMFPMLPVPTSMENSPFVIWGCAAVVLGVMGWFLRAVWIKGGTIRLVVIAYVLHGIALSAYYGLNFGAPHFVSRYLSVLAPLLIIAALWCGMDLFRAVTGERWRTVLRLASVAAVVLSVALLGRPFLPGANGQGHFQVVDWIEANVPSDVWVGAVQTGTLGYWHDRTINLDGKVNPEALAALQTEGDILNYVSKSQIIYLADWHGIARWVEKNDFDQVFEVVTHQPEINLAVLKRRGAP</sequence>
<proteinExistence type="predicted"/>